<dbReference type="Proteomes" id="UP000765509">
    <property type="component" value="Unassembled WGS sequence"/>
</dbReference>
<name>A0A9Q3Q5W6_9BASI</name>
<dbReference type="InterPro" id="IPR043128">
    <property type="entry name" value="Rev_trsase/Diguanyl_cyclase"/>
</dbReference>
<organism evidence="1 2">
    <name type="scientific">Austropuccinia psidii MF-1</name>
    <dbReference type="NCBI Taxonomy" id="1389203"/>
    <lineage>
        <taxon>Eukaryota</taxon>
        <taxon>Fungi</taxon>
        <taxon>Dikarya</taxon>
        <taxon>Basidiomycota</taxon>
        <taxon>Pucciniomycotina</taxon>
        <taxon>Pucciniomycetes</taxon>
        <taxon>Pucciniales</taxon>
        <taxon>Sphaerophragmiaceae</taxon>
        <taxon>Austropuccinia</taxon>
    </lineage>
</organism>
<accession>A0A9Q3Q5W6</accession>
<dbReference type="EMBL" id="AVOT02121098">
    <property type="protein sequence ID" value="MBW0585500.1"/>
    <property type="molecule type" value="Genomic_DNA"/>
</dbReference>
<proteinExistence type="predicted"/>
<gene>
    <name evidence="1" type="ORF">O181_125215</name>
</gene>
<dbReference type="Gene3D" id="3.30.70.270">
    <property type="match status" value="1"/>
</dbReference>
<comment type="caution">
    <text evidence="1">The sequence shown here is derived from an EMBL/GenBank/DDBJ whole genome shotgun (WGS) entry which is preliminary data.</text>
</comment>
<dbReference type="InterPro" id="IPR043502">
    <property type="entry name" value="DNA/RNA_pol_sf"/>
</dbReference>
<dbReference type="AlphaFoldDB" id="A0A9Q3Q5W6"/>
<reference evidence="1" key="1">
    <citation type="submission" date="2021-03" db="EMBL/GenBank/DDBJ databases">
        <title>Draft genome sequence of rust myrtle Austropuccinia psidii MF-1, a brazilian biotype.</title>
        <authorList>
            <person name="Quecine M.C."/>
            <person name="Pachon D.M.R."/>
            <person name="Bonatelli M.L."/>
            <person name="Correr F.H."/>
            <person name="Franceschini L.M."/>
            <person name="Leite T.F."/>
            <person name="Margarido G.R.A."/>
            <person name="Almeida C.A."/>
            <person name="Ferrarezi J.A."/>
            <person name="Labate C.A."/>
        </authorList>
    </citation>
    <scope>NUCLEOTIDE SEQUENCE</scope>
    <source>
        <strain evidence="1">MF-1</strain>
    </source>
</reference>
<dbReference type="SUPFAM" id="SSF56672">
    <property type="entry name" value="DNA/RNA polymerases"/>
    <property type="match status" value="1"/>
</dbReference>
<sequence>MNSERANSVLASPVNKKHSLPKVMNKNRPSFSICEKPLQKIRGHDIELFLDVERPCPPILRRSPYPESLETSKEIEKHINKLLEIDFIWKIGHKEIVEIRNPVLITWHDGKSRLCGYLTTLNNYKKADRYPIERIFNALEKLPKGKHVTKLDCMKGFHQNGVKPNSMMLLRICKMCL</sequence>
<keyword evidence="2" id="KW-1185">Reference proteome</keyword>
<dbReference type="PANTHER" id="PTHR24559:SF444">
    <property type="entry name" value="REVERSE TRANSCRIPTASE DOMAIN-CONTAINING PROTEIN"/>
    <property type="match status" value="1"/>
</dbReference>
<evidence type="ECO:0008006" key="3">
    <source>
        <dbReference type="Google" id="ProtNLM"/>
    </source>
</evidence>
<protein>
    <recommendedName>
        <fullName evidence="3">Reverse transcriptase domain-containing protein</fullName>
    </recommendedName>
</protein>
<evidence type="ECO:0000313" key="1">
    <source>
        <dbReference type="EMBL" id="MBW0585500.1"/>
    </source>
</evidence>
<evidence type="ECO:0000313" key="2">
    <source>
        <dbReference type="Proteomes" id="UP000765509"/>
    </source>
</evidence>
<dbReference type="InterPro" id="IPR053134">
    <property type="entry name" value="RNA-dir_DNA_polymerase"/>
</dbReference>
<dbReference type="Gene3D" id="3.10.10.10">
    <property type="entry name" value="HIV Type 1 Reverse Transcriptase, subunit A, domain 1"/>
    <property type="match status" value="1"/>
</dbReference>
<dbReference type="PANTHER" id="PTHR24559">
    <property type="entry name" value="TRANSPOSON TY3-I GAG-POL POLYPROTEIN"/>
    <property type="match status" value="1"/>
</dbReference>